<gene>
    <name evidence="9" type="ORF">FN960_02050</name>
</gene>
<dbReference type="Gene3D" id="1.10.3720.10">
    <property type="entry name" value="MetI-like"/>
    <property type="match status" value="1"/>
</dbReference>
<feature type="transmembrane region" description="Helical" evidence="7">
    <location>
        <begin position="100"/>
        <end position="120"/>
    </location>
</feature>
<comment type="similarity">
    <text evidence="7">Belongs to the binding-protein-dependent transport system permease family.</text>
</comment>
<feature type="transmembrane region" description="Helical" evidence="7">
    <location>
        <begin position="246"/>
        <end position="268"/>
    </location>
</feature>
<feature type="domain" description="ABC transmembrane type-1" evidence="8">
    <location>
        <begin position="96"/>
        <end position="307"/>
    </location>
</feature>
<keyword evidence="10" id="KW-1185">Reference proteome</keyword>
<feature type="transmembrane region" description="Helical" evidence="7">
    <location>
        <begin position="141"/>
        <end position="163"/>
    </location>
</feature>
<keyword evidence="2 7" id="KW-0813">Transport</keyword>
<dbReference type="RefSeq" id="WP_143846704.1">
    <property type="nucleotide sequence ID" value="NZ_VLXZ01000001.1"/>
</dbReference>
<dbReference type="Pfam" id="PF19300">
    <property type="entry name" value="BPD_transp_1_N"/>
    <property type="match status" value="1"/>
</dbReference>
<comment type="subcellular location">
    <subcellularLocation>
        <location evidence="1 7">Cell membrane</location>
        <topology evidence="1 7">Multi-pass membrane protein</topology>
    </subcellularLocation>
</comment>
<keyword evidence="4 7" id="KW-0812">Transmembrane</keyword>
<dbReference type="InterPro" id="IPR035906">
    <property type="entry name" value="MetI-like_sf"/>
</dbReference>
<dbReference type="InterPro" id="IPR045621">
    <property type="entry name" value="BPD_transp_1_N"/>
</dbReference>
<evidence type="ECO:0000256" key="3">
    <source>
        <dbReference type="ARBA" id="ARBA00022475"/>
    </source>
</evidence>
<dbReference type="GO" id="GO:0055085">
    <property type="term" value="P:transmembrane transport"/>
    <property type="evidence" value="ECO:0007669"/>
    <property type="project" value="InterPro"/>
</dbReference>
<dbReference type="OrthoDB" id="9773683at2"/>
<name>A0A554A3T6_9BACI</name>
<evidence type="ECO:0000256" key="2">
    <source>
        <dbReference type="ARBA" id="ARBA00022448"/>
    </source>
</evidence>
<keyword evidence="6 7" id="KW-0472">Membrane</keyword>
<evidence type="ECO:0000259" key="8">
    <source>
        <dbReference type="PROSITE" id="PS50928"/>
    </source>
</evidence>
<organism evidence="9 10">
    <name type="scientific">Alkalicoccobacillus porphyridii</name>
    <dbReference type="NCBI Taxonomy" id="2597270"/>
    <lineage>
        <taxon>Bacteria</taxon>
        <taxon>Bacillati</taxon>
        <taxon>Bacillota</taxon>
        <taxon>Bacilli</taxon>
        <taxon>Bacillales</taxon>
        <taxon>Bacillaceae</taxon>
        <taxon>Alkalicoccobacillus</taxon>
    </lineage>
</organism>
<dbReference type="PROSITE" id="PS50928">
    <property type="entry name" value="ABC_TM1"/>
    <property type="match status" value="1"/>
</dbReference>
<reference evidence="9 10" key="1">
    <citation type="submission" date="2019-07" db="EMBL/GenBank/DDBJ databases">
        <authorList>
            <person name="Park Y.J."/>
            <person name="Jeong S.E."/>
            <person name="Jung H.S."/>
        </authorList>
    </citation>
    <scope>NUCLEOTIDE SEQUENCE [LARGE SCALE GENOMIC DNA]</scope>
    <source>
        <strain evidence="10">P16(2019)</strain>
    </source>
</reference>
<keyword evidence="5 7" id="KW-1133">Transmembrane helix</keyword>
<accession>A0A554A3T6</accession>
<feature type="transmembrane region" description="Helical" evidence="7">
    <location>
        <begin position="188"/>
        <end position="207"/>
    </location>
</feature>
<evidence type="ECO:0000256" key="1">
    <source>
        <dbReference type="ARBA" id="ARBA00004651"/>
    </source>
</evidence>
<sequence>MWKFIVRRLFVAVPQVFMLSILVFLMAQAMPGDALTGLIGDPDLSPEAIQEIRERMGIDNPWYVQYKDWIWNALHGDFGRSFSQRVPVADLIEARMWNTIWLSLFSTILIYLMGIPLGIFSGKYHDTIRDRIITGYTYVGFATPIFIFALIMLLVFGFMLRWFPTGGSVSPGLVPGTWDYFVSKINHLILPSFSIALIGVTSTVQYLRSEIIDTKQKDFVRLARSKGVSDKRLYNNHVFRNSLMPIAAIFGYEITLIISGSVFVEAIYSYPGMGQLFVQSITSRDFSVVTALVLIFGLAYILGGLLSDIIMSIVDPRIRIK</sequence>
<feature type="transmembrane region" description="Helical" evidence="7">
    <location>
        <begin position="288"/>
        <end position="314"/>
    </location>
</feature>
<evidence type="ECO:0000256" key="4">
    <source>
        <dbReference type="ARBA" id="ARBA00022692"/>
    </source>
</evidence>
<dbReference type="InterPro" id="IPR000515">
    <property type="entry name" value="MetI-like"/>
</dbReference>
<evidence type="ECO:0000313" key="10">
    <source>
        <dbReference type="Proteomes" id="UP000318521"/>
    </source>
</evidence>
<evidence type="ECO:0000256" key="6">
    <source>
        <dbReference type="ARBA" id="ARBA00023136"/>
    </source>
</evidence>
<comment type="caution">
    <text evidence="9">The sequence shown here is derived from an EMBL/GenBank/DDBJ whole genome shotgun (WGS) entry which is preliminary data.</text>
</comment>
<evidence type="ECO:0000256" key="5">
    <source>
        <dbReference type="ARBA" id="ARBA00022989"/>
    </source>
</evidence>
<protein>
    <submittedName>
        <fullName evidence="9">ABC transporter permease</fullName>
    </submittedName>
</protein>
<evidence type="ECO:0000256" key="7">
    <source>
        <dbReference type="RuleBase" id="RU363032"/>
    </source>
</evidence>
<keyword evidence="3" id="KW-1003">Cell membrane</keyword>
<dbReference type="Proteomes" id="UP000318521">
    <property type="component" value="Unassembled WGS sequence"/>
</dbReference>
<dbReference type="PANTHER" id="PTHR43163">
    <property type="entry name" value="DIPEPTIDE TRANSPORT SYSTEM PERMEASE PROTEIN DPPB-RELATED"/>
    <property type="match status" value="1"/>
</dbReference>
<dbReference type="CDD" id="cd06261">
    <property type="entry name" value="TM_PBP2"/>
    <property type="match status" value="1"/>
</dbReference>
<feature type="transmembrane region" description="Helical" evidence="7">
    <location>
        <begin position="9"/>
        <end position="30"/>
    </location>
</feature>
<dbReference type="NCBIfam" id="NF045472">
    <property type="entry name" value="Opp4B"/>
    <property type="match status" value="1"/>
</dbReference>
<dbReference type="SUPFAM" id="SSF161098">
    <property type="entry name" value="MetI-like"/>
    <property type="match status" value="1"/>
</dbReference>
<dbReference type="Pfam" id="PF00528">
    <property type="entry name" value="BPD_transp_1"/>
    <property type="match status" value="1"/>
</dbReference>
<proteinExistence type="inferred from homology"/>
<dbReference type="GO" id="GO:0005886">
    <property type="term" value="C:plasma membrane"/>
    <property type="evidence" value="ECO:0007669"/>
    <property type="project" value="UniProtKB-SubCell"/>
</dbReference>
<dbReference type="AlphaFoldDB" id="A0A554A3T6"/>
<dbReference type="PANTHER" id="PTHR43163:SF6">
    <property type="entry name" value="DIPEPTIDE TRANSPORT SYSTEM PERMEASE PROTEIN DPPB-RELATED"/>
    <property type="match status" value="1"/>
</dbReference>
<evidence type="ECO:0000313" key="9">
    <source>
        <dbReference type="EMBL" id="TSB48359.1"/>
    </source>
</evidence>
<dbReference type="EMBL" id="VLXZ01000001">
    <property type="protein sequence ID" value="TSB48359.1"/>
    <property type="molecule type" value="Genomic_DNA"/>
</dbReference>